<name>A0ABU0J866_9HYPH</name>
<dbReference type="RefSeq" id="WP_307274477.1">
    <property type="nucleotide sequence ID" value="NZ_JAUSVX010000006.1"/>
</dbReference>
<proteinExistence type="predicted"/>
<protein>
    <submittedName>
        <fullName evidence="1">Uncharacterized protein</fullName>
    </submittedName>
</protein>
<accession>A0ABU0J866</accession>
<organism evidence="1 2">
    <name type="scientific">Labrys wisconsinensis</name>
    <dbReference type="NCBI Taxonomy" id="425677"/>
    <lineage>
        <taxon>Bacteria</taxon>
        <taxon>Pseudomonadati</taxon>
        <taxon>Pseudomonadota</taxon>
        <taxon>Alphaproteobacteria</taxon>
        <taxon>Hyphomicrobiales</taxon>
        <taxon>Xanthobacteraceae</taxon>
        <taxon>Labrys</taxon>
    </lineage>
</organism>
<evidence type="ECO:0000313" key="2">
    <source>
        <dbReference type="Proteomes" id="UP001242480"/>
    </source>
</evidence>
<keyword evidence="2" id="KW-1185">Reference proteome</keyword>
<reference evidence="1 2" key="1">
    <citation type="submission" date="2023-07" db="EMBL/GenBank/DDBJ databases">
        <title>Genomic Encyclopedia of Type Strains, Phase IV (KMG-IV): sequencing the most valuable type-strain genomes for metagenomic binning, comparative biology and taxonomic classification.</title>
        <authorList>
            <person name="Goeker M."/>
        </authorList>
    </citation>
    <scope>NUCLEOTIDE SEQUENCE [LARGE SCALE GENOMIC DNA]</scope>
    <source>
        <strain evidence="1 2">DSM 19619</strain>
    </source>
</reference>
<gene>
    <name evidence="1" type="ORF">QO011_003491</name>
</gene>
<dbReference type="Proteomes" id="UP001242480">
    <property type="component" value="Unassembled WGS sequence"/>
</dbReference>
<comment type="caution">
    <text evidence="1">The sequence shown here is derived from an EMBL/GenBank/DDBJ whole genome shotgun (WGS) entry which is preliminary data.</text>
</comment>
<dbReference type="EMBL" id="JAUSVX010000006">
    <property type="protein sequence ID" value="MDQ0470472.1"/>
    <property type="molecule type" value="Genomic_DNA"/>
</dbReference>
<evidence type="ECO:0000313" key="1">
    <source>
        <dbReference type="EMBL" id="MDQ0470472.1"/>
    </source>
</evidence>
<sequence>MTGSAQAAVAQTALPAIDPARTASPATMQFAYYYYRVYHRHYHYYRPRYYRPRYYYRPHYYRPCRIVWVKRWNYGRRYYVRRRVCY</sequence>